<evidence type="ECO:0000313" key="2">
    <source>
        <dbReference type="EMBL" id="TEB24891.1"/>
    </source>
</evidence>
<comment type="caution">
    <text evidence="2">The sequence shown here is derived from an EMBL/GenBank/DDBJ whole genome shotgun (WGS) entry which is preliminary data.</text>
</comment>
<gene>
    <name evidence="2" type="ORF">FA13DRAFT_1714350</name>
</gene>
<evidence type="ECO:0000313" key="3">
    <source>
        <dbReference type="Proteomes" id="UP000298030"/>
    </source>
</evidence>
<evidence type="ECO:0000256" key="1">
    <source>
        <dbReference type="SAM" id="SignalP"/>
    </source>
</evidence>
<name>A0A4Y7ST55_COPMI</name>
<dbReference type="Proteomes" id="UP000298030">
    <property type="component" value="Unassembled WGS sequence"/>
</dbReference>
<dbReference type="EMBL" id="QPFP01000062">
    <property type="protein sequence ID" value="TEB24891.1"/>
    <property type="molecule type" value="Genomic_DNA"/>
</dbReference>
<feature type="chain" id="PRO_5021311155" evidence="1">
    <location>
        <begin position="21"/>
        <end position="128"/>
    </location>
</feature>
<accession>A0A4Y7ST55</accession>
<proteinExistence type="predicted"/>
<feature type="signal peptide" evidence="1">
    <location>
        <begin position="1"/>
        <end position="20"/>
    </location>
</feature>
<keyword evidence="3" id="KW-1185">Reference proteome</keyword>
<keyword evidence="1" id="KW-0732">Signal</keyword>
<protein>
    <submittedName>
        <fullName evidence="2">Uncharacterized protein</fullName>
    </submittedName>
</protein>
<sequence length="128" mass="13605">MSAKLLTLISLASLLLQASAQSLFVTSVDAIGTGCTPRSVKAYTTSTFGGEIIEAGITHRDPAQARKRPLPSFGPENLVQLLEVLKPLEHPVFEETMIRVPESPSAPLSVGAVYGVVNAQGESRECLE</sequence>
<dbReference type="AlphaFoldDB" id="A0A4Y7ST55"/>
<reference evidence="2 3" key="1">
    <citation type="journal article" date="2019" name="Nat. Ecol. Evol.">
        <title>Megaphylogeny resolves global patterns of mushroom evolution.</title>
        <authorList>
            <person name="Varga T."/>
            <person name="Krizsan K."/>
            <person name="Foldi C."/>
            <person name="Dima B."/>
            <person name="Sanchez-Garcia M."/>
            <person name="Sanchez-Ramirez S."/>
            <person name="Szollosi G.J."/>
            <person name="Szarkandi J.G."/>
            <person name="Papp V."/>
            <person name="Albert L."/>
            <person name="Andreopoulos W."/>
            <person name="Angelini C."/>
            <person name="Antonin V."/>
            <person name="Barry K.W."/>
            <person name="Bougher N.L."/>
            <person name="Buchanan P."/>
            <person name="Buyck B."/>
            <person name="Bense V."/>
            <person name="Catcheside P."/>
            <person name="Chovatia M."/>
            <person name="Cooper J."/>
            <person name="Damon W."/>
            <person name="Desjardin D."/>
            <person name="Finy P."/>
            <person name="Geml J."/>
            <person name="Haridas S."/>
            <person name="Hughes K."/>
            <person name="Justo A."/>
            <person name="Karasinski D."/>
            <person name="Kautmanova I."/>
            <person name="Kiss B."/>
            <person name="Kocsube S."/>
            <person name="Kotiranta H."/>
            <person name="LaButti K.M."/>
            <person name="Lechner B.E."/>
            <person name="Liimatainen K."/>
            <person name="Lipzen A."/>
            <person name="Lukacs Z."/>
            <person name="Mihaltcheva S."/>
            <person name="Morgado L.N."/>
            <person name="Niskanen T."/>
            <person name="Noordeloos M.E."/>
            <person name="Ohm R.A."/>
            <person name="Ortiz-Santana B."/>
            <person name="Ovrebo C."/>
            <person name="Racz N."/>
            <person name="Riley R."/>
            <person name="Savchenko A."/>
            <person name="Shiryaev A."/>
            <person name="Soop K."/>
            <person name="Spirin V."/>
            <person name="Szebenyi C."/>
            <person name="Tomsovsky M."/>
            <person name="Tulloss R.E."/>
            <person name="Uehling J."/>
            <person name="Grigoriev I.V."/>
            <person name="Vagvolgyi C."/>
            <person name="Papp T."/>
            <person name="Martin F.M."/>
            <person name="Miettinen O."/>
            <person name="Hibbett D.S."/>
            <person name="Nagy L.G."/>
        </authorList>
    </citation>
    <scope>NUCLEOTIDE SEQUENCE [LARGE SCALE GENOMIC DNA]</scope>
    <source>
        <strain evidence="2 3">FP101781</strain>
    </source>
</reference>
<organism evidence="2 3">
    <name type="scientific">Coprinellus micaceus</name>
    <name type="common">Glistening ink-cap mushroom</name>
    <name type="synonym">Coprinus micaceus</name>
    <dbReference type="NCBI Taxonomy" id="71717"/>
    <lineage>
        <taxon>Eukaryota</taxon>
        <taxon>Fungi</taxon>
        <taxon>Dikarya</taxon>
        <taxon>Basidiomycota</taxon>
        <taxon>Agaricomycotina</taxon>
        <taxon>Agaricomycetes</taxon>
        <taxon>Agaricomycetidae</taxon>
        <taxon>Agaricales</taxon>
        <taxon>Agaricineae</taxon>
        <taxon>Psathyrellaceae</taxon>
        <taxon>Coprinellus</taxon>
    </lineage>
</organism>